<feature type="domain" description="Integrase catalytic" evidence="1">
    <location>
        <begin position="33"/>
        <end position="113"/>
    </location>
</feature>
<dbReference type="GO" id="GO:0003676">
    <property type="term" value="F:nucleic acid binding"/>
    <property type="evidence" value="ECO:0007669"/>
    <property type="project" value="InterPro"/>
</dbReference>
<name>A0AAV2D896_9ROSI</name>
<dbReference type="InterPro" id="IPR036397">
    <property type="entry name" value="RNaseH_sf"/>
</dbReference>
<sequence length="113" mass="12867">MRKDVKAHVNTCHQCQVLANDIHITAAPMQGNVGAWPFAQWGMDLLGPFPKAPDQMKYLIVVIDYFSKWIKAEPLATITEGQVRKFTRKNIFSRFGLREPIVTDHGRGGQMVW</sequence>
<dbReference type="GO" id="GO:0015074">
    <property type="term" value="P:DNA integration"/>
    <property type="evidence" value="ECO:0007669"/>
    <property type="project" value="InterPro"/>
</dbReference>
<evidence type="ECO:0000313" key="2">
    <source>
        <dbReference type="EMBL" id="CAL1369341.1"/>
    </source>
</evidence>
<dbReference type="AlphaFoldDB" id="A0AAV2D896"/>
<evidence type="ECO:0000313" key="3">
    <source>
        <dbReference type="Proteomes" id="UP001497516"/>
    </source>
</evidence>
<dbReference type="InterPro" id="IPR012337">
    <property type="entry name" value="RNaseH-like_sf"/>
</dbReference>
<dbReference type="PANTHER" id="PTHR37984:SF5">
    <property type="entry name" value="PROTEIN NYNRIN-LIKE"/>
    <property type="match status" value="1"/>
</dbReference>
<organism evidence="2 3">
    <name type="scientific">Linum trigynum</name>
    <dbReference type="NCBI Taxonomy" id="586398"/>
    <lineage>
        <taxon>Eukaryota</taxon>
        <taxon>Viridiplantae</taxon>
        <taxon>Streptophyta</taxon>
        <taxon>Embryophyta</taxon>
        <taxon>Tracheophyta</taxon>
        <taxon>Spermatophyta</taxon>
        <taxon>Magnoliopsida</taxon>
        <taxon>eudicotyledons</taxon>
        <taxon>Gunneridae</taxon>
        <taxon>Pentapetalae</taxon>
        <taxon>rosids</taxon>
        <taxon>fabids</taxon>
        <taxon>Malpighiales</taxon>
        <taxon>Linaceae</taxon>
        <taxon>Linum</taxon>
    </lineage>
</organism>
<evidence type="ECO:0000259" key="1">
    <source>
        <dbReference type="PROSITE" id="PS50994"/>
    </source>
</evidence>
<dbReference type="PANTHER" id="PTHR37984">
    <property type="entry name" value="PROTEIN CBG26694"/>
    <property type="match status" value="1"/>
</dbReference>
<dbReference type="Proteomes" id="UP001497516">
    <property type="component" value="Chromosome 2"/>
</dbReference>
<dbReference type="Gene3D" id="3.30.420.10">
    <property type="entry name" value="Ribonuclease H-like superfamily/Ribonuclease H"/>
    <property type="match status" value="1"/>
</dbReference>
<proteinExistence type="predicted"/>
<reference evidence="2 3" key="1">
    <citation type="submission" date="2024-04" db="EMBL/GenBank/DDBJ databases">
        <authorList>
            <person name="Fracassetti M."/>
        </authorList>
    </citation>
    <scope>NUCLEOTIDE SEQUENCE [LARGE SCALE GENOMIC DNA]</scope>
</reference>
<keyword evidence="3" id="KW-1185">Reference proteome</keyword>
<accession>A0AAV2D896</accession>
<dbReference type="InterPro" id="IPR050951">
    <property type="entry name" value="Retrovirus_Pol_polyprotein"/>
</dbReference>
<dbReference type="PROSITE" id="PS50994">
    <property type="entry name" value="INTEGRASE"/>
    <property type="match status" value="1"/>
</dbReference>
<dbReference type="SUPFAM" id="SSF53098">
    <property type="entry name" value="Ribonuclease H-like"/>
    <property type="match status" value="1"/>
</dbReference>
<gene>
    <name evidence="2" type="ORF">LTRI10_LOCUS12002</name>
</gene>
<dbReference type="EMBL" id="OZ034815">
    <property type="protein sequence ID" value="CAL1369341.1"/>
    <property type="molecule type" value="Genomic_DNA"/>
</dbReference>
<protein>
    <recommendedName>
        <fullName evidence="1">Integrase catalytic domain-containing protein</fullName>
    </recommendedName>
</protein>
<dbReference type="InterPro" id="IPR001584">
    <property type="entry name" value="Integrase_cat-core"/>
</dbReference>